<evidence type="ECO:0008006" key="4">
    <source>
        <dbReference type="Google" id="ProtNLM"/>
    </source>
</evidence>
<reference evidence="2 3" key="1">
    <citation type="submission" date="2023-07" db="EMBL/GenBank/DDBJ databases">
        <title>Genomic Encyclopedia of Type Strains, Phase IV (KMG-IV): sequencing the most valuable type-strain genomes for metagenomic binning, comparative biology and taxonomic classification.</title>
        <authorList>
            <person name="Goeker M."/>
        </authorList>
    </citation>
    <scope>NUCLEOTIDE SEQUENCE [LARGE SCALE GENOMIC DNA]</scope>
    <source>
        <strain evidence="2 3">DSM 23837</strain>
    </source>
</reference>
<feature type="transmembrane region" description="Helical" evidence="1">
    <location>
        <begin position="7"/>
        <end position="30"/>
    </location>
</feature>
<dbReference type="InterPro" id="IPR035281">
    <property type="entry name" value="DUF5359"/>
</dbReference>
<accession>A0ABT9WYL3</accession>
<dbReference type="Proteomes" id="UP001223586">
    <property type="component" value="Unassembled WGS sequence"/>
</dbReference>
<evidence type="ECO:0000256" key="1">
    <source>
        <dbReference type="SAM" id="Phobius"/>
    </source>
</evidence>
<organism evidence="2 3">
    <name type="scientific">Bacillus chungangensis</name>
    <dbReference type="NCBI Taxonomy" id="587633"/>
    <lineage>
        <taxon>Bacteria</taxon>
        <taxon>Bacillati</taxon>
        <taxon>Bacillota</taxon>
        <taxon>Bacilli</taxon>
        <taxon>Bacillales</taxon>
        <taxon>Bacillaceae</taxon>
        <taxon>Bacillus</taxon>
    </lineage>
</organism>
<dbReference type="EMBL" id="JAUSTT010000043">
    <property type="protein sequence ID" value="MDQ0178390.1"/>
    <property type="molecule type" value="Genomic_DNA"/>
</dbReference>
<evidence type="ECO:0000313" key="3">
    <source>
        <dbReference type="Proteomes" id="UP001223586"/>
    </source>
</evidence>
<proteinExistence type="predicted"/>
<keyword evidence="1" id="KW-1133">Transmembrane helix</keyword>
<protein>
    <recommendedName>
        <fullName evidence="4">YpfB family protein</fullName>
    </recommendedName>
</protein>
<comment type="caution">
    <text evidence="2">The sequence shown here is derived from an EMBL/GenBank/DDBJ whole genome shotgun (WGS) entry which is preliminary data.</text>
</comment>
<gene>
    <name evidence="2" type="ORF">J2S08_004295</name>
</gene>
<name>A0ABT9WYL3_9BACI</name>
<dbReference type="RefSeq" id="WP_307233174.1">
    <property type="nucleotide sequence ID" value="NZ_JAUSTT010000043.1"/>
</dbReference>
<keyword evidence="3" id="KW-1185">Reference proteome</keyword>
<sequence length="40" mass="4989">MKAIERWLIKLVVIQFIILLCVQIFIHYYHFFPELQKIKL</sequence>
<evidence type="ECO:0000313" key="2">
    <source>
        <dbReference type="EMBL" id="MDQ0178390.1"/>
    </source>
</evidence>
<keyword evidence="1" id="KW-0812">Transmembrane</keyword>
<keyword evidence="1" id="KW-0472">Membrane</keyword>
<dbReference type="Pfam" id="PF17313">
    <property type="entry name" value="DUF5359"/>
    <property type="match status" value="1"/>
</dbReference>